<dbReference type="EMBL" id="MKQR01000012">
    <property type="protein sequence ID" value="OLR93117.1"/>
    <property type="molecule type" value="Genomic_DNA"/>
</dbReference>
<evidence type="ECO:0000256" key="5">
    <source>
        <dbReference type="ARBA" id="ARBA00023284"/>
    </source>
</evidence>
<evidence type="ECO:0000313" key="8">
    <source>
        <dbReference type="EMBL" id="OLR93117.1"/>
    </source>
</evidence>
<dbReference type="CDD" id="cd02966">
    <property type="entry name" value="TlpA_like_family"/>
    <property type="match status" value="1"/>
</dbReference>
<dbReference type="SUPFAM" id="SSF52833">
    <property type="entry name" value="Thioredoxin-like"/>
    <property type="match status" value="1"/>
</dbReference>
<comment type="subcellular location">
    <subcellularLocation>
        <location evidence="1">Cell envelope</location>
    </subcellularLocation>
</comment>
<dbReference type="InterPro" id="IPR017937">
    <property type="entry name" value="Thioredoxin_CS"/>
</dbReference>
<sequence>MRASAWMASLALLASGCASPDAAPGSPGNPSGSVIAAADRVAVEGISGDDLLSPGNTLALSDFAGKVVVLNIWGAWCGPCRAEASELMSAQAATASLPVAFLGIDIRDNDRGFAEDFARDRGVTYGSIYDPPGRNLLQLKKYRGVAVPTTLVLDRQHRVAAFFVGGVLETDVVPVVRQVTAEA</sequence>
<evidence type="ECO:0000256" key="4">
    <source>
        <dbReference type="ARBA" id="ARBA00023157"/>
    </source>
</evidence>
<dbReference type="PROSITE" id="PS00194">
    <property type="entry name" value="THIOREDOXIN_1"/>
    <property type="match status" value="1"/>
</dbReference>
<dbReference type="PROSITE" id="PS51352">
    <property type="entry name" value="THIOREDOXIN_2"/>
    <property type="match status" value="1"/>
</dbReference>
<dbReference type="GO" id="GO:0016491">
    <property type="term" value="F:oxidoreductase activity"/>
    <property type="evidence" value="ECO:0007669"/>
    <property type="project" value="InterPro"/>
</dbReference>
<dbReference type="GO" id="GO:0017004">
    <property type="term" value="P:cytochrome complex assembly"/>
    <property type="evidence" value="ECO:0007669"/>
    <property type="project" value="UniProtKB-KW"/>
</dbReference>
<keyword evidence="3" id="KW-0812">Transmembrane</keyword>
<dbReference type="PANTHER" id="PTHR42852">
    <property type="entry name" value="THIOL:DISULFIDE INTERCHANGE PROTEIN DSBE"/>
    <property type="match status" value="1"/>
</dbReference>
<keyword evidence="2" id="KW-0201">Cytochrome c-type biogenesis</keyword>
<dbReference type="AlphaFoldDB" id="A0A1Q9LM49"/>
<feature type="domain" description="Thioredoxin" evidence="7">
    <location>
        <begin position="13"/>
        <end position="181"/>
    </location>
</feature>
<dbReference type="Proteomes" id="UP000186040">
    <property type="component" value="Unassembled WGS sequence"/>
</dbReference>
<protein>
    <recommendedName>
        <fullName evidence="7">Thioredoxin domain-containing protein</fullName>
    </recommendedName>
</protein>
<dbReference type="PROSITE" id="PS51257">
    <property type="entry name" value="PROKAR_LIPOPROTEIN"/>
    <property type="match status" value="1"/>
</dbReference>
<keyword evidence="5" id="KW-0676">Redox-active center</keyword>
<keyword evidence="6" id="KW-0732">Signal</keyword>
<evidence type="ECO:0000256" key="3">
    <source>
        <dbReference type="ARBA" id="ARBA00022968"/>
    </source>
</evidence>
<keyword evidence="4" id="KW-1015">Disulfide bond</keyword>
<organism evidence="8 9">
    <name type="scientific">Actinokineospora bangkokensis</name>
    <dbReference type="NCBI Taxonomy" id="1193682"/>
    <lineage>
        <taxon>Bacteria</taxon>
        <taxon>Bacillati</taxon>
        <taxon>Actinomycetota</taxon>
        <taxon>Actinomycetes</taxon>
        <taxon>Pseudonocardiales</taxon>
        <taxon>Pseudonocardiaceae</taxon>
        <taxon>Actinokineospora</taxon>
    </lineage>
</organism>
<name>A0A1Q9LM49_9PSEU</name>
<dbReference type="OrthoDB" id="9796554at2"/>
<comment type="caution">
    <text evidence="8">The sequence shown here is derived from an EMBL/GenBank/DDBJ whole genome shotgun (WGS) entry which is preliminary data.</text>
</comment>
<gene>
    <name evidence="8" type="ORF">BJP25_00500</name>
</gene>
<evidence type="ECO:0000313" key="9">
    <source>
        <dbReference type="Proteomes" id="UP000186040"/>
    </source>
</evidence>
<keyword evidence="3" id="KW-0735">Signal-anchor</keyword>
<dbReference type="InterPro" id="IPR013766">
    <property type="entry name" value="Thioredoxin_domain"/>
</dbReference>
<dbReference type="Gene3D" id="3.40.30.10">
    <property type="entry name" value="Glutaredoxin"/>
    <property type="match status" value="1"/>
</dbReference>
<reference evidence="8 9" key="1">
    <citation type="submission" date="2016-10" db="EMBL/GenBank/DDBJ databases">
        <title>The Draft Genome Sequence of Actinokineospora bangkokensis 44EHWT reveals the biosynthetic pathway of antifungal compounds Thailandins with unusual extender unit butylmalonyl-CoA.</title>
        <authorList>
            <person name="Greule A."/>
            <person name="Intra B."/>
            <person name="Flemming S."/>
            <person name="Rommel M.G."/>
            <person name="Panbangred W."/>
            <person name="Bechthold A."/>
        </authorList>
    </citation>
    <scope>NUCLEOTIDE SEQUENCE [LARGE SCALE GENOMIC DNA]</scope>
    <source>
        <strain evidence="8 9">44EHW</strain>
    </source>
</reference>
<feature type="chain" id="PRO_5038676851" description="Thioredoxin domain-containing protein" evidence="6">
    <location>
        <begin position="23"/>
        <end position="183"/>
    </location>
</feature>
<evidence type="ECO:0000256" key="6">
    <source>
        <dbReference type="SAM" id="SignalP"/>
    </source>
</evidence>
<proteinExistence type="predicted"/>
<dbReference type="InterPro" id="IPR036249">
    <property type="entry name" value="Thioredoxin-like_sf"/>
</dbReference>
<dbReference type="PANTHER" id="PTHR42852:SF6">
    <property type="entry name" value="THIOL:DISULFIDE INTERCHANGE PROTEIN DSBE"/>
    <property type="match status" value="1"/>
</dbReference>
<dbReference type="STRING" id="1193682.BJP25_00500"/>
<dbReference type="InterPro" id="IPR013740">
    <property type="entry name" value="Redoxin"/>
</dbReference>
<keyword evidence="9" id="KW-1185">Reference proteome</keyword>
<dbReference type="GO" id="GO:0030313">
    <property type="term" value="C:cell envelope"/>
    <property type="evidence" value="ECO:0007669"/>
    <property type="project" value="UniProtKB-SubCell"/>
</dbReference>
<feature type="signal peptide" evidence="6">
    <location>
        <begin position="1"/>
        <end position="22"/>
    </location>
</feature>
<accession>A0A1Q9LM49</accession>
<evidence type="ECO:0000259" key="7">
    <source>
        <dbReference type="PROSITE" id="PS51352"/>
    </source>
</evidence>
<dbReference type="InterPro" id="IPR050553">
    <property type="entry name" value="Thioredoxin_ResA/DsbE_sf"/>
</dbReference>
<dbReference type="Pfam" id="PF08534">
    <property type="entry name" value="Redoxin"/>
    <property type="match status" value="1"/>
</dbReference>
<evidence type="ECO:0000256" key="1">
    <source>
        <dbReference type="ARBA" id="ARBA00004196"/>
    </source>
</evidence>
<evidence type="ECO:0000256" key="2">
    <source>
        <dbReference type="ARBA" id="ARBA00022748"/>
    </source>
</evidence>